<protein>
    <recommendedName>
        <fullName evidence="3">Transposase</fullName>
    </recommendedName>
</protein>
<dbReference type="RefSeq" id="WP_006670349.1">
    <property type="nucleotide sequence ID" value="NZ_FO818640.1"/>
</dbReference>
<proteinExistence type="predicted"/>
<dbReference type="EMBL" id="FO818640">
    <property type="protein sequence ID" value="CDM96404.1"/>
    <property type="molecule type" value="Genomic_DNA"/>
</dbReference>
<organism evidence="1 2">
    <name type="scientific">Limnospira indica PCC 8005</name>
    <dbReference type="NCBI Taxonomy" id="376219"/>
    <lineage>
        <taxon>Bacteria</taxon>
        <taxon>Bacillati</taxon>
        <taxon>Cyanobacteriota</taxon>
        <taxon>Cyanophyceae</taxon>
        <taxon>Oscillatoriophycideae</taxon>
        <taxon>Oscillatoriales</taxon>
        <taxon>Sirenicapillariaceae</taxon>
        <taxon>Limnospira</taxon>
    </lineage>
</organism>
<evidence type="ECO:0008006" key="3">
    <source>
        <dbReference type="Google" id="ProtNLM"/>
    </source>
</evidence>
<keyword evidence="2" id="KW-1185">Reference proteome</keyword>
<sequence>MATNKSTSIVRTDRWNLNPTAAARVLLSQTVEVSRRVCRHLIGIILTHWPSLGGLSSQKRVLVVEKLIHQTAKNPNPKYRQFDQTFYKFPSYYRRAAIVLAAGQVSS</sequence>
<dbReference type="Proteomes" id="UP000032946">
    <property type="component" value="Chromosome"/>
</dbReference>
<name>A0A9P1KHJ7_9CYAN</name>
<reference evidence="1 2" key="1">
    <citation type="submission" date="2014-02" db="EMBL/GenBank/DDBJ databases">
        <authorList>
            <person name="Genoscope - CEA"/>
        </authorList>
    </citation>
    <scope>NUCLEOTIDE SEQUENCE [LARGE SCALE GENOMIC DNA]</scope>
    <source>
        <strain evidence="1 2">PCC 8005</strain>
    </source>
</reference>
<gene>
    <name evidence="1" type="ORF">ARTHRO_40813</name>
</gene>
<evidence type="ECO:0000313" key="1">
    <source>
        <dbReference type="EMBL" id="CDM96404.1"/>
    </source>
</evidence>
<evidence type="ECO:0000313" key="2">
    <source>
        <dbReference type="Proteomes" id="UP000032946"/>
    </source>
</evidence>
<accession>A0A9P1KHJ7</accession>
<dbReference type="AlphaFoldDB" id="A0A9P1KHJ7"/>